<sequence length="102" mass="11688">MDNYYKTQLEGNNRIFLQMLDAEERIYELEARQNASEDHLYRFGQVVGTVGEAARLEDHLRKGTDHLRRPSFKPFRPAASIISKIIKVAMAGRTVEPLVVAE</sequence>
<accession>A0ABR2MLU0</accession>
<keyword evidence="2" id="KW-1185">Reference proteome</keyword>
<comment type="caution">
    <text evidence="1">The sequence shown here is derived from an EMBL/GenBank/DDBJ whole genome shotgun (WGS) entry which is preliminary data.</text>
</comment>
<dbReference type="Proteomes" id="UP001412067">
    <property type="component" value="Unassembled WGS sequence"/>
</dbReference>
<evidence type="ECO:0000313" key="1">
    <source>
        <dbReference type="EMBL" id="KAK8964534.1"/>
    </source>
</evidence>
<organism evidence="1 2">
    <name type="scientific">Platanthera guangdongensis</name>
    <dbReference type="NCBI Taxonomy" id="2320717"/>
    <lineage>
        <taxon>Eukaryota</taxon>
        <taxon>Viridiplantae</taxon>
        <taxon>Streptophyta</taxon>
        <taxon>Embryophyta</taxon>
        <taxon>Tracheophyta</taxon>
        <taxon>Spermatophyta</taxon>
        <taxon>Magnoliopsida</taxon>
        <taxon>Liliopsida</taxon>
        <taxon>Asparagales</taxon>
        <taxon>Orchidaceae</taxon>
        <taxon>Orchidoideae</taxon>
        <taxon>Orchideae</taxon>
        <taxon>Orchidinae</taxon>
        <taxon>Platanthera</taxon>
    </lineage>
</organism>
<reference evidence="1 2" key="1">
    <citation type="journal article" date="2022" name="Nat. Plants">
        <title>Genomes of leafy and leafless Platanthera orchids illuminate the evolution of mycoheterotrophy.</title>
        <authorList>
            <person name="Li M.H."/>
            <person name="Liu K.W."/>
            <person name="Li Z."/>
            <person name="Lu H.C."/>
            <person name="Ye Q.L."/>
            <person name="Zhang D."/>
            <person name="Wang J.Y."/>
            <person name="Li Y.F."/>
            <person name="Zhong Z.M."/>
            <person name="Liu X."/>
            <person name="Yu X."/>
            <person name="Liu D.K."/>
            <person name="Tu X.D."/>
            <person name="Liu B."/>
            <person name="Hao Y."/>
            <person name="Liao X.Y."/>
            <person name="Jiang Y.T."/>
            <person name="Sun W.H."/>
            <person name="Chen J."/>
            <person name="Chen Y.Q."/>
            <person name="Ai Y."/>
            <person name="Zhai J.W."/>
            <person name="Wu S.S."/>
            <person name="Zhou Z."/>
            <person name="Hsiao Y.Y."/>
            <person name="Wu W.L."/>
            <person name="Chen Y.Y."/>
            <person name="Lin Y.F."/>
            <person name="Hsu J.L."/>
            <person name="Li C.Y."/>
            <person name="Wang Z.W."/>
            <person name="Zhao X."/>
            <person name="Zhong W.Y."/>
            <person name="Ma X.K."/>
            <person name="Ma L."/>
            <person name="Huang J."/>
            <person name="Chen G.Z."/>
            <person name="Huang M.Z."/>
            <person name="Huang L."/>
            <person name="Peng D.H."/>
            <person name="Luo Y.B."/>
            <person name="Zou S.Q."/>
            <person name="Chen S.P."/>
            <person name="Lan S."/>
            <person name="Tsai W.C."/>
            <person name="Van de Peer Y."/>
            <person name="Liu Z.J."/>
        </authorList>
    </citation>
    <scope>NUCLEOTIDE SEQUENCE [LARGE SCALE GENOMIC DNA]</scope>
    <source>
        <strain evidence="1">Lor288</strain>
    </source>
</reference>
<gene>
    <name evidence="1" type="ORF">KSP40_PGU019646</name>
</gene>
<protein>
    <submittedName>
        <fullName evidence="1">Uncharacterized protein</fullName>
    </submittedName>
</protein>
<proteinExistence type="predicted"/>
<evidence type="ECO:0000313" key="2">
    <source>
        <dbReference type="Proteomes" id="UP001412067"/>
    </source>
</evidence>
<dbReference type="EMBL" id="JBBWWR010000007">
    <property type="protein sequence ID" value="KAK8964534.1"/>
    <property type="molecule type" value="Genomic_DNA"/>
</dbReference>
<name>A0ABR2MLU0_9ASPA</name>